<gene>
    <name evidence="2" type="ORF">CLUMA_CG006179</name>
</gene>
<reference evidence="2 3" key="1">
    <citation type="submission" date="2015-04" db="EMBL/GenBank/DDBJ databases">
        <authorList>
            <person name="Syromyatnikov M.Y."/>
            <person name="Popov V.N."/>
        </authorList>
    </citation>
    <scope>NUCLEOTIDE SEQUENCE [LARGE SCALE GENOMIC DNA]</scope>
</reference>
<sequence length="153" mass="17988">MFQFHDLDFHKLLNSQKLSFAKTRKQDNRQQLPINIMSCFNFLFLILIIFIVKTECEVEENEAFYDSTIKNLFKEILDYEYPDQEEIVECMAEHLMTTNAEGALNLQEEPVLIIPDMRKKIDSYVVIAEKHCNQKSIGSILHNLLSSNLYFCN</sequence>
<keyword evidence="3" id="KW-1185">Reference proteome</keyword>
<dbReference type="AlphaFoldDB" id="A0A1J1I2N3"/>
<keyword evidence="1" id="KW-0812">Transmembrane</keyword>
<feature type="transmembrane region" description="Helical" evidence="1">
    <location>
        <begin position="32"/>
        <end position="52"/>
    </location>
</feature>
<proteinExistence type="predicted"/>
<protein>
    <submittedName>
        <fullName evidence="2">CLUMA_CG006179, isoform A</fullName>
    </submittedName>
</protein>
<organism evidence="2 3">
    <name type="scientific">Clunio marinus</name>
    <dbReference type="NCBI Taxonomy" id="568069"/>
    <lineage>
        <taxon>Eukaryota</taxon>
        <taxon>Metazoa</taxon>
        <taxon>Ecdysozoa</taxon>
        <taxon>Arthropoda</taxon>
        <taxon>Hexapoda</taxon>
        <taxon>Insecta</taxon>
        <taxon>Pterygota</taxon>
        <taxon>Neoptera</taxon>
        <taxon>Endopterygota</taxon>
        <taxon>Diptera</taxon>
        <taxon>Nematocera</taxon>
        <taxon>Chironomoidea</taxon>
        <taxon>Chironomidae</taxon>
        <taxon>Clunio</taxon>
    </lineage>
</organism>
<evidence type="ECO:0000313" key="3">
    <source>
        <dbReference type="Proteomes" id="UP000183832"/>
    </source>
</evidence>
<accession>A0A1J1I2N3</accession>
<keyword evidence="1" id="KW-0472">Membrane</keyword>
<keyword evidence="1" id="KW-1133">Transmembrane helix</keyword>
<dbReference type="EMBL" id="CVRI01000033">
    <property type="protein sequence ID" value="CRK92633.1"/>
    <property type="molecule type" value="Genomic_DNA"/>
</dbReference>
<dbReference type="Proteomes" id="UP000183832">
    <property type="component" value="Unassembled WGS sequence"/>
</dbReference>
<name>A0A1J1I2N3_9DIPT</name>
<evidence type="ECO:0000256" key="1">
    <source>
        <dbReference type="SAM" id="Phobius"/>
    </source>
</evidence>
<evidence type="ECO:0000313" key="2">
    <source>
        <dbReference type="EMBL" id="CRK92633.1"/>
    </source>
</evidence>